<proteinExistence type="predicted"/>
<name>A0AA49GZN9_9CAUD</name>
<dbReference type="KEGG" id="vg:77954615"/>
<evidence type="ECO:0000313" key="1">
    <source>
        <dbReference type="EMBL" id="UJQ86829.1"/>
    </source>
</evidence>
<reference evidence="1" key="1">
    <citation type="submission" date="2021-11" db="EMBL/GenBank/DDBJ databases">
        <authorList>
            <person name="Furlong K.P."/>
            <person name="Elkbouli M."/>
            <person name="Barwitzki K."/>
            <person name="Hastings E.M."/>
            <person name="Saal A.P."/>
            <person name="Sandouka T."/>
            <person name="Tran A."/>
            <person name="Tremblay V."/>
            <person name="Williams E.C."/>
            <person name="Giles L.L."/>
            <person name="McCarthy L."/>
            <person name="Wheaton K.A."/>
            <person name="Chan K."/>
            <person name="Rudner A.D."/>
            <person name="Beyer A.R."/>
            <person name="Chong R.A."/>
            <person name="Edgington N.P."/>
            <person name="Freise A.C."/>
            <person name="Garcia Costas A.M."/>
            <person name="Gibb B.P."/>
            <person name="Klyczek K.K."/>
            <person name="Swerdlow S.J."/>
            <person name="Garlena R.A."/>
            <person name="Russell D.A."/>
            <person name="Jacobs-Sera D."/>
            <person name="Hatfull G.F."/>
        </authorList>
    </citation>
    <scope>NUCLEOTIDE SEQUENCE</scope>
</reference>
<gene>
    <name evidence="1" type="primary">39</name>
    <name evidence="1" type="ORF">SEA_REEDO_39</name>
</gene>
<dbReference type="RefSeq" id="YP_010678222.1">
    <property type="nucleotide sequence ID" value="NC_071032.1"/>
</dbReference>
<dbReference type="GeneID" id="77954615"/>
<protein>
    <submittedName>
        <fullName evidence="1">Uncharacterized protein</fullName>
    </submittedName>
</protein>
<dbReference type="Proteomes" id="UP001200740">
    <property type="component" value="Segment"/>
</dbReference>
<accession>A0AA49GZN9</accession>
<keyword evidence="2" id="KW-1185">Reference proteome</keyword>
<organism evidence="1 2">
    <name type="scientific">Arthrobacter phage Reedo</name>
    <dbReference type="NCBI Taxonomy" id="2910755"/>
    <lineage>
        <taxon>Viruses</taxon>
        <taxon>Duplodnaviria</taxon>
        <taxon>Heunggongvirae</taxon>
        <taxon>Uroviricota</taxon>
        <taxon>Caudoviricetes</taxon>
        <taxon>Casidaviridae</taxon>
        <taxon>Manhattanvirus</taxon>
        <taxon>Manhattanvirus reedo</taxon>
    </lineage>
</organism>
<sequence length="56" mass="6665">MLRLTVGETPIFAEVAKLYPELEWHQDYEVLRNWQGDLRLVLTGRLYTYPLAELQD</sequence>
<dbReference type="EMBL" id="OL455896">
    <property type="protein sequence ID" value="UJQ86829.1"/>
    <property type="molecule type" value="Genomic_DNA"/>
</dbReference>
<evidence type="ECO:0000313" key="2">
    <source>
        <dbReference type="Proteomes" id="UP001200740"/>
    </source>
</evidence>